<evidence type="ECO:0000313" key="3">
    <source>
        <dbReference type="Proteomes" id="UP001318860"/>
    </source>
</evidence>
<evidence type="ECO:0000256" key="1">
    <source>
        <dbReference type="SAM" id="MobiDB-lite"/>
    </source>
</evidence>
<evidence type="ECO:0008006" key="4">
    <source>
        <dbReference type="Google" id="ProtNLM"/>
    </source>
</evidence>
<sequence length="269" mass="31353">MSKVEIEAEHESLDKQRRKDENGDNEQAKKNNIWDRLSVTTSSLKDRANRPRFQRYPPLKASKNKILIYIRDKDYVKWTAKMRTPINKRSRGKYCRFHHDYGHETEDCEALKNEIEDLIRRGYLGSFVADNKRSPLPKERNPREQSPSMPNQRGRSPRRDHPPATEVIVVIAGGLSRRETNSARKSCARQPQTENARGKRPRTNESITYTDGDLEEILTPHDDPMVISLTIANYEVKSSTLNMVLDESEDTKEWQDNVMLLHLKERQNL</sequence>
<gene>
    <name evidence="2" type="ORF">DH2020_025494</name>
</gene>
<proteinExistence type="predicted"/>
<dbReference type="Proteomes" id="UP001318860">
    <property type="component" value="Unassembled WGS sequence"/>
</dbReference>
<feature type="region of interest" description="Disordered" evidence="1">
    <location>
        <begin position="1"/>
        <end position="32"/>
    </location>
</feature>
<keyword evidence="3" id="KW-1185">Reference proteome</keyword>
<dbReference type="EMBL" id="JABTTQ020000258">
    <property type="protein sequence ID" value="KAK6140775.1"/>
    <property type="molecule type" value="Genomic_DNA"/>
</dbReference>
<accession>A0ABR0W3U9</accession>
<feature type="compositionally biased region" description="Polar residues" evidence="1">
    <location>
        <begin position="144"/>
        <end position="154"/>
    </location>
</feature>
<name>A0ABR0W3U9_REHGL</name>
<feature type="region of interest" description="Disordered" evidence="1">
    <location>
        <begin position="129"/>
        <end position="210"/>
    </location>
</feature>
<evidence type="ECO:0000313" key="2">
    <source>
        <dbReference type="EMBL" id="KAK6140775.1"/>
    </source>
</evidence>
<feature type="compositionally biased region" description="Basic and acidic residues" evidence="1">
    <location>
        <begin position="130"/>
        <end position="143"/>
    </location>
</feature>
<comment type="caution">
    <text evidence="2">The sequence shown here is derived from an EMBL/GenBank/DDBJ whole genome shotgun (WGS) entry which is preliminary data.</text>
</comment>
<protein>
    <recommendedName>
        <fullName evidence="4">Reverse transcriptase domain-containing protein</fullName>
    </recommendedName>
</protein>
<reference evidence="2 3" key="1">
    <citation type="journal article" date="2021" name="Comput. Struct. Biotechnol. J.">
        <title>De novo genome assembly of the potent medicinal plant Rehmannia glutinosa using nanopore technology.</title>
        <authorList>
            <person name="Ma L."/>
            <person name="Dong C."/>
            <person name="Song C."/>
            <person name="Wang X."/>
            <person name="Zheng X."/>
            <person name="Niu Y."/>
            <person name="Chen S."/>
            <person name="Feng W."/>
        </authorList>
    </citation>
    <scope>NUCLEOTIDE SEQUENCE [LARGE SCALE GENOMIC DNA]</scope>
    <source>
        <strain evidence="2">DH-2019</strain>
    </source>
</reference>
<organism evidence="2 3">
    <name type="scientific">Rehmannia glutinosa</name>
    <name type="common">Chinese foxglove</name>
    <dbReference type="NCBI Taxonomy" id="99300"/>
    <lineage>
        <taxon>Eukaryota</taxon>
        <taxon>Viridiplantae</taxon>
        <taxon>Streptophyta</taxon>
        <taxon>Embryophyta</taxon>
        <taxon>Tracheophyta</taxon>
        <taxon>Spermatophyta</taxon>
        <taxon>Magnoliopsida</taxon>
        <taxon>eudicotyledons</taxon>
        <taxon>Gunneridae</taxon>
        <taxon>Pentapetalae</taxon>
        <taxon>asterids</taxon>
        <taxon>lamiids</taxon>
        <taxon>Lamiales</taxon>
        <taxon>Orobanchaceae</taxon>
        <taxon>Rehmannieae</taxon>
        <taxon>Rehmannia</taxon>
    </lineage>
</organism>